<gene>
    <name evidence="1" type="ORF">HMPREF9443_01375</name>
</gene>
<comment type="caution">
    <text evidence="1">The sequence shown here is derived from an EMBL/GenBank/DDBJ whole genome shotgun (WGS) entry which is preliminary data.</text>
</comment>
<dbReference type="HOGENOM" id="CLU_3187073_0_0_9"/>
<dbReference type="Proteomes" id="UP000004923">
    <property type="component" value="Unassembled WGS sequence"/>
</dbReference>
<evidence type="ECO:0000313" key="1">
    <source>
        <dbReference type="EMBL" id="EFY04642.1"/>
    </source>
</evidence>
<organism evidence="1 2">
    <name type="scientific">Phascolarctobacterium succinatutens YIT 12067</name>
    <dbReference type="NCBI Taxonomy" id="626939"/>
    <lineage>
        <taxon>Bacteria</taxon>
        <taxon>Bacillati</taxon>
        <taxon>Bacillota</taxon>
        <taxon>Negativicutes</taxon>
        <taxon>Acidaminococcales</taxon>
        <taxon>Acidaminococcaceae</taxon>
        <taxon>Phascolarctobacterium</taxon>
    </lineage>
</organism>
<evidence type="ECO:0000313" key="2">
    <source>
        <dbReference type="Proteomes" id="UP000004923"/>
    </source>
</evidence>
<reference evidence="1 2" key="1">
    <citation type="submission" date="2011-01" db="EMBL/GenBank/DDBJ databases">
        <authorList>
            <person name="Weinstock G."/>
            <person name="Sodergren E."/>
            <person name="Clifton S."/>
            <person name="Fulton L."/>
            <person name="Fulton B."/>
            <person name="Courtney L."/>
            <person name="Fronick C."/>
            <person name="Harrison M."/>
            <person name="Strong C."/>
            <person name="Farmer C."/>
            <person name="Delahaunty K."/>
            <person name="Markovic C."/>
            <person name="Hall O."/>
            <person name="Minx P."/>
            <person name="Tomlinson C."/>
            <person name="Mitreva M."/>
            <person name="Hou S."/>
            <person name="Chen J."/>
            <person name="Wollam A."/>
            <person name="Pepin K.H."/>
            <person name="Johnson M."/>
            <person name="Bhonagiri V."/>
            <person name="Zhang X."/>
            <person name="Suruliraj S."/>
            <person name="Warren W."/>
            <person name="Chinwalla A."/>
            <person name="Mardis E.R."/>
            <person name="Wilson R.K."/>
        </authorList>
    </citation>
    <scope>NUCLEOTIDE SEQUENCE [LARGE SCALE GENOMIC DNA]</scope>
    <source>
        <strain evidence="1 2">YIT 12067</strain>
    </source>
</reference>
<dbReference type="EMBL" id="AEVN01000060">
    <property type="protein sequence ID" value="EFY04642.1"/>
    <property type="molecule type" value="Genomic_DNA"/>
</dbReference>
<name>E8LEU1_9FIRM</name>
<sequence length="46" mass="5318">MYRRNSILKSCCKILAEKEKALSALSDIRISVSRQCFCVFRCFSRG</sequence>
<accession>E8LEU1</accession>
<proteinExistence type="predicted"/>
<keyword evidence="2" id="KW-1185">Reference proteome</keyword>
<dbReference type="AlphaFoldDB" id="E8LEU1"/>
<protein>
    <submittedName>
        <fullName evidence="1">Uncharacterized protein</fullName>
    </submittedName>
</protein>